<feature type="domain" description="Domain of unknown function at the cortex 1" evidence="2">
    <location>
        <begin position="37"/>
        <end position="126"/>
    </location>
</feature>
<dbReference type="Pfam" id="PF08588">
    <property type="entry name" value="Duc1"/>
    <property type="match status" value="1"/>
</dbReference>
<evidence type="ECO:0000259" key="2">
    <source>
        <dbReference type="Pfam" id="PF08588"/>
    </source>
</evidence>
<gene>
    <name evidence="3" type="ORF">CDEB00056_LOCUS5377</name>
</gene>
<feature type="region of interest" description="Disordered" evidence="1">
    <location>
        <begin position="1"/>
        <end position="27"/>
    </location>
</feature>
<evidence type="ECO:0000313" key="3">
    <source>
        <dbReference type="EMBL" id="CAE0460536.1"/>
    </source>
</evidence>
<proteinExistence type="predicted"/>
<reference evidence="3" key="1">
    <citation type="submission" date="2021-01" db="EMBL/GenBank/DDBJ databases">
        <authorList>
            <person name="Corre E."/>
            <person name="Pelletier E."/>
            <person name="Niang G."/>
            <person name="Scheremetjew M."/>
            <person name="Finn R."/>
            <person name="Kale V."/>
            <person name="Holt S."/>
            <person name="Cochrane G."/>
            <person name="Meng A."/>
            <person name="Brown T."/>
            <person name="Cohen L."/>
        </authorList>
    </citation>
    <scope>NUCLEOTIDE SEQUENCE</scope>
    <source>
        <strain evidence="3">MM31A-1</strain>
    </source>
</reference>
<feature type="compositionally biased region" description="Basic and acidic residues" evidence="1">
    <location>
        <begin position="13"/>
        <end position="27"/>
    </location>
</feature>
<sequence length="141" mass="15946">MTGAGAHNNVRRSCNEQVRESPAEHPELEKLYAIDVNSCTRQNANSDPIPFDSEHASGFFLPMIRTSDADAAKSSVNRGTVKNDAVSDYFRPKQRRFEMQMQIKFKEEPESGLWFGCMLDDPIKLNKVQKNGGQDSYELCQ</sequence>
<dbReference type="AlphaFoldDB" id="A0A7S3V6V4"/>
<dbReference type="EMBL" id="HBIO01007226">
    <property type="protein sequence ID" value="CAE0460536.1"/>
    <property type="molecule type" value="Transcribed_RNA"/>
</dbReference>
<evidence type="ECO:0000256" key="1">
    <source>
        <dbReference type="SAM" id="MobiDB-lite"/>
    </source>
</evidence>
<protein>
    <recommendedName>
        <fullName evidence="2">Domain of unknown function at the cortex 1 domain-containing protein</fullName>
    </recommendedName>
</protein>
<name>A0A7S3V6V4_9STRA</name>
<organism evidence="3">
    <name type="scientific">Chaetoceros debilis</name>
    <dbReference type="NCBI Taxonomy" id="122233"/>
    <lineage>
        <taxon>Eukaryota</taxon>
        <taxon>Sar</taxon>
        <taxon>Stramenopiles</taxon>
        <taxon>Ochrophyta</taxon>
        <taxon>Bacillariophyta</taxon>
        <taxon>Coscinodiscophyceae</taxon>
        <taxon>Chaetocerotophycidae</taxon>
        <taxon>Chaetocerotales</taxon>
        <taxon>Chaetocerotaceae</taxon>
        <taxon>Chaetoceros</taxon>
    </lineage>
</organism>
<accession>A0A7S3V6V4</accession>
<dbReference type="InterPro" id="IPR013897">
    <property type="entry name" value="Duc1"/>
</dbReference>